<dbReference type="Proteomes" id="UP001206895">
    <property type="component" value="Unassembled WGS sequence"/>
</dbReference>
<dbReference type="InterPro" id="IPR005561">
    <property type="entry name" value="ANTAR"/>
</dbReference>
<dbReference type="SMART" id="SM01012">
    <property type="entry name" value="ANTAR"/>
    <property type="match status" value="1"/>
</dbReference>
<name>A0ABT1HBG6_9NOCA</name>
<dbReference type="EMBL" id="JAMTCJ010000002">
    <property type="protein sequence ID" value="MCP2175596.1"/>
    <property type="molecule type" value="Genomic_DNA"/>
</dbReference>
<dbReference type="Gene3D" id="1.10.10.10">
    <property type="entry name" value="Winged helix-like DNA-binding domain superfamily/Winged helix DNA-binding domain"/>
    <property type="match status" value="1"/>
</dbReference>
<gene>
    <name evidence="2" type="ORF">LX13_001415</name>
</gene>
<dbReference type="Pfam" id="PF03861">
    <property type="entry name" value="ANTAR"/>
    <property type="match status" value="1"/>
</dbReference>
<reference evidence="2 3" key="1">
    <citation type="submission" date="2022-06" db="EMBL/GenBank/DDBJ databases">
        <title>Genomic Encyclopedia of Archaeal and Bacterial Type Strains, Phase II (KMG-II): from individual species to whole genera.</title>
        <authorList>
            <person name="Goeker M."/>
        </authorList>
    </citation>
    <scope>NUCLEOTIDE SEQUENCE [LARGE SCALE GENOMIC DNA]</scope>
    <source>
        <strain evidence="2 3">DSM 44693</strain>
    </source>
</reference>
<sequence length="227" mass="23833">MFTRTSDLCARVAHETGSHGANVAVINHRTWEVLAATDAVARTIDDLQFTLGEGPSLDTADTSNECLVPDLGEASAIGRWPVLAGELNAAGVGAVFTFPVDGTSTRARSVLTVYRRSAGPMLSGHLAAARRCATEVTGVAGLDWSNYVRSTVGDTADPDRIGIALAAAPPAGMADRADIHTAAGIVAAQLDLPPREALTTLRAHSFRTNTPLPDVARRVIETRELIL</sequence>
<feature type="domain" description="ANTAR" evidence="1">
    <location>
        <begin position="165"/>
        <end position="220"/>
    </location>
</feature>
<protein>
    <submittedName>
        <fullName evidence="2">ANTAR domain-containing protein</fullName>
    </submittedName>
</protein>
<evidence type="ECO:0000313" key="3">
    <source>
        <dbReference type="Proteomes" id="UP001206895"/>
    </source>
</evidence>
<comment type="caution">
    <text evidence="2">The sequence shown here is derived from an EMBL/GenBank/DDBJ whole genome shotgun (WGS) entry which is preliminary data.</text>
</comment>
<evidence type="ECO:0000259" key="1">
    <source>
        <dbReference type="SMART" id="SM01012"/>
    </source>
</evidence>
<dbReference type="RefSeq" id="WP_253660650.1">
    <property type="nucleotide sequence ID" value="NZ_BAAAJQ010000001.1"/>
</dbReference>
<keyword evidence="3" id="KW-1185">Reference proteome</keyword>
<dbReference type="InterPro" id="IPR036388">
    <property type="entry name" value="WH-like_DNA-bd_sf"/>
</dbReference>
<evidence type="ECO:0000313" key="2">
    <source>
        <dbReference type="EMBL" id="MCP2175596.1"/>
    </source>
</evidence>
<organism evidence="2 3">
    <name type="scientific">Williamsia maris</name>
    <dbReference type="NCBI Taxonomy" id="72806"/>
    <lineage>
        <taxon>Bacteria</taxon>
        <taxon>Bacillati</taxon>
        <taxon>Actinomycetota</taxon>
        <taxon>Actinomycetes</taxon>
        <taxon>Mycobacteriales</taxon>
        <taxon>Nocardiaceae</taxon>
        <taxon>Williamsia</taxon>
    </lineage>
</organism>
<proteinExistence type="predicted"/>
<accession>A0ABT1HBG6</accession>